<dbReference type="NCBIfam" id="NF001847">
    <property type="entry name" value="PRK00571.1-4"/>
    <property type="match status" value="1"/>
</dbReference>
<dbReference type="InterPro" id="IPR001469">
    <property type="entry name" value="ATP_synth_F1_dsu/esu"/>
</dbReference>
<reference evidence="17" key="1">
    <citation type="submission" date="2024-05" db="EMBL/GenBank/DDBJ databases">
        <title>Genome sequencing of novel strain.</title>
        <authorList>
            <person name="Ganbat D."/>
            <person name="Ganbat S."/>
            <person name="Lee S.-J."/>
        </authorList>
    </citation>
    <scope>NUCLEOTIDE SEQUENCE</scope>
    <source>
        <strain evidence="17">SMD15-11</strain>
    </source>
</reference>
<feature type="domain" description="ATP synthase epsilon subunit C-terminal" evidence="15">
    <location>
        <begin position="91"/>
        <end position="136"/>
    </location>
</feature>
<evidence type="ECO:0000256" key="11">
    <source>
        <dbReference type="ARBA" id="ARBA00030215"/>
    </source>
</evidence>
<dbReference type="PANTHER" id="PTHR13822">
    <property type="entry name" value="ATP SYNTHASE DELTA/EPSILON CHAIN"/>
    <property type="match status" value="1"/>
</dbReference>
<proteinExistence type="inferred from homology"/>
<dbReference type="InterPro" id="IPR020547">
    <property type="entry name" value="ATP_synth_F1_esu_C"/>
</dbReference>
<keyword evidence="9 13" id="KW-0139">CF(1)</keyword>
<keyword evidence="8 13" id="KW-0472">Membrane</keyword>
<evidence type="ECO:0000256" key="6">
    <source>
        <dbReference type="ARBA" id="ARBA00022448"/>
    </source>
</evidence>
<dbReference type="EMBL" id="CP154858">
    <property type="protein sequence ID" value="XDT71843.1"/>
    <property type="molecule type" value="Genomic_DNA"/>
</dbReference>
<dbReference type="SUPFAM" id="SSF51344">
    <property type="entry name" value="Epsilon subunit of F1F0-ATP synthase N-terminal domain"/>
    <property type="match status" value="1"/>
</dbReference>
<evidence type="ECO:0000256" key="7">
    <source>
        <dbReference type="ARBA" id="ARBA00023065"/>
    </source>
</evidence>
<keyword evidence="10 13" id="KW-0066">ATP synthesis</keyword>
<dbReference type="Gene3D" id="1.20.5.440">
    <property type="entry name" value="ATP synthase delta/epsilon subunit, C-terminal domain"/>
    <property type="match status" value="1"/>
</dbReference>
<dbReference type="KEGG" id="tcd:AAIA72_13675"/>
<dbReference type="InterPro" id="IPR036771">
    <property type="entry name" value="ATPsynth_dsu/esu_N"/>
</dbReference>
<organism evidence="17">
    <name type="scientific">Thermohahella caldifontis</name>
    <dbReference type="NCBI Taxonomy" id="3142973"/>
    <lineage>
        <taxon>Bacteria</taxon>
        <taxon>Pseudomonadati</taxon>
        <taxon>Pseudomonadota</taxon>
        <taxon>Gammaproteobacteria</taxon>
        <taxon>Oceanospirillales</taxon>
        <taxon>Hahellaceae</taxon>
        <taxon>Thermohahella</taxon>
    </lineage>
</organism>
<gene>
    <name evidence="13" type="primary">atpC</name>
    <name evidence="17" type="ORF">AAIA72_13675</name>
</gene>
<comment type="similarity">
    <text evidence="3 13 14">Belongs to the ATPase epsilon chain family.</text>
</comment>
<evidence type="ECO:0000256" key="13">
    <source>
        <dbReference type="HAMAP-Rule" id="MF_00530"/>
    </source>
</evidence>
<evidence type="ECO:0000259" key="16">
    <source>
        <dbReference type="Pfam" id="PF02823"/>
    </source>
</evidence>
<dbReference type="HAMAP" id="MF_00530">
    <property type="entry name" value="ATP_synth_epsil_bac"/>
    <property type="match status" value="1"/>
</dbReference>
<evidence type="ECO:0000256" key="2">
    <source>
        <dbReference type="ARBA" id="ARBA00004202"/>
    </source>
</evidence>
<evidence type="ECO:0000256" key="14">
    <source>
        <dbReference type="RuleBase" id="RU003656"/>
    </source>
</evidence>
<keyword evidence="13" id="KW-1003">Cell membrane</keyword>
<evidence type="ECO:0000256" key="12">
    <source>
        <dbReference type="ARBA" id="ARBA00031795"/>
    </source>
</evidence>
<dbReference type="InterPro" id="IPR036794">
    <property type="entry name" value="ATP_F1_dsu/esu_C_sf"/>
</dbReference>
<keyword evidence="6 13" id="KW-0813">Transport</keyword>
<evidence type="ECO:0000256" key="10">
    <source>
        <dbReference type="ARBA" id="ARBA00023310"/>
    </source>
</evidence>
<evidence type="ECO:0000313" key="17">
    <source>
        <dbReference type="EMBL" id="XDT71843.1"/>
    </source>
</evidence>
<dbReference type="AlphaFoldDB" id="A0AB39UU75"/>
<dbReference type="NCBIfam" id="TIGR01216">
    <property type="entry name" value="ATP_synt_epsi"/>
    <property type="match status" value="1"/>
</dbReference>
<comment type="subunit">
    <text evidence="4 13 14">F-type ATPases have 2 components, CF(1) - the catalytic core - and CF(0) - the membrane proton channel. CF(1) has five subunits: alpha(3), beta(3), gamma(1), delta(1), epsilon(1). CF(0) has three main subunits: a, b and c.</text>
</comment>
<keyword evidence="13" id="KW-0375">Hydrogen ion transport</keyword>
<dbReference type="Gene3D" id="2.60.15.10">
    <property type="entry name" value="F0F1 ATP synthase delta/epsilon subunit, N-terminal"/>
    <property type="match status" value="1"/>
</dbReference>
<dbReference type="InterPro" id="IPR020546">
    <property type="entry name" value="ATP_synth_F1_dsu/esu_N"/>
</dbReference>
<evidence type="ECO:0000259" key="15">
    <source>
        <dbReference type="Pfam" id="PF00401"/>
    </source>
</evidence>
<dbReference type="GO" id="GO:0045259">
    <property type="term" value="C:proton-transporting ATP synthase complex"/>
    <property type="evidence" value="ECO:0007669"/>
    <property type="project" value="UniProtKB-KW"/>
</dbReference>
<dbReference type="SUPFAM" id="SSF46604">
    <property type="entry name" value="Epsilon subunit of F1F0-ATP synthase C-terminal domain"/>
    <property type="match status" value="1"/>
</dbReference>
<evidence type="ECO:0000256" key="4">
    <source>
        <dbReference type="ARBA" id="ARBA00011648"/>
    </source>
</evidence>
<comment type="function">
    <text evidence="1 13">Produces ATP from ADP in the presence of a proton gradient across the membrane.</text>
</comment>
<name>A0AB39UU75_9GAMM</name>
<keyword evidence="7 13" id="KW-0406">Ion transport</keyword>
<dbReference type="Pfam" id="PF02823">
    <property type="entry name" value="ATP-synt_DE_N"/>
    <property type="match status" value="1"/>
</dbReference>
<feature type="domain" description="ATP synthase F1 complex delta/epsilon subunit N-terminal" evidence="16">
    <location>
        <begin position="8"/>
        <end position="86"/>
    </location>
</feature>
<dbReference type="GO" id="GO:0046933">
    <property type="term" value="F:proton-transporting ATP synthase activity, rotational mechanism"/>
    <property type="evidence" value="ECO:0007669"/>
    <property type="project" value="UniProtKB-UniRule"/>
</dbReference>
<comment type="subcellular location">
    <subcellularLocation>
        <location evidence="2 13">Cell membrane</location>
        <topology evidence="2 13">Peripheral membrane protein</topology>
    </subcellularLocation>
</comment>
<accession>A0AB39UU75</accession>
<evidence type="ECO:0000256" key="8">
    <source>
        <dbReference type="ARBA" id="ARBA00023136"/>
    </source>
</evidence>
<dbReference type="GO" id="GO:0005524">
    <property type="term" value="F:ATP binding"/>
    <property type="evidence" value="ECO:0007669"/>
    <property type="project" value="UniProtKB-UniRule"/>
</dbReference>
<protein>
    <recommendedName>
        <fullName evidence="5 13">ATP synthase epsilon chain</fullName>
    </recommendedName>
    <alternativeName>
        <fullName evidence="12 13">ATP synthase F1 sector epsilon subunit</fullName>
    </alternativeName>
    <alternativeName>
        <fullName evidence="11 13">F-ATPase epsilon subunit</fullName>
    </alternativeName>
</protein>
<dbReference type="RefSeq" id="WP_369600867.1">
    <property type="nucleotide sequence ID" value="NZ_CP154858.1"/>
</dbReference>
<evidence type="ECO:0000256" key="3">
    <source>
        <dbReference type="ARBA" id="ARBA00005712"/>
    </source>
</evidence>
<dbReference type="CDD" id="cd12152">
    <property type="entry name" value="F1-ATPase_delta"/>
    <property type="match status" value="1"/>
</dbReference>
<sequence>MKTALTTLHCALLSAENILYDKPATFVAVTGCEGELGIAAGHAPLLTALPPGHVRIVDVHHDEHVYFVEGGFVEVQPNSVTILADTVLRADDIDLEAAQKAREAALRHLRQATDRFDYPKAAHELLEAMARIEAVQLARRSRSKPGAGKS</sequence>
<dbReference type="Pfam" id="PF00401">
    <property type="entry name" value="ATP-synt_DE"/>
    <property type="match status" value="1"/>
</dbReference>
<dbReference type="PANTHER" id="PTHR13822:SF10">
    <property type="entry name" value="ATP SYNTHASE EPSILON CHAIN, CHLOROPLASTIC"/>
    <property type="match status" value="1"/>
</dbReference>
<evidence type="ECO:0000256" key="1">
    <source>
        <dbReference type="ARBA" id="ARBA00003543"/>
    </source>
</evidence>
<dbReference type="GO" id="GO:0005886">
    <property type="term" value="C:plasma membrane"/>
    <property type="evidence" value="ECO:0007669"/>
    <property type="project" value="UniProtKB-SubCell"/>
</dbReference>
<evidence type="ECO:0000256" key="9">
    <source>
        <dbReference type="ARBA" id="ARBA00023196"/>
    </source>
</evidence>
<evidence type="ECO:0000256" key="5">
    <source>
        <dbReference type="ARBA" id="ARBA00014480"/>
    </source>
</evidence>